<name>A0ACC3A0Z2_9EURO</name>
<reference evidence="1" key="1">
    <citation type="submission" date="2022-10" db="EMBL/GenBank/DDBJ databases">
        <title>Culturing micro-colonial fungi from biological soil crusts in the Mojave desert and describing Neophaeococcomyces mojavensis, and introducing the new genera and species Taxawa tesnikishii.</title>
        <authorList>
            <person name="Kurbessoian T."/>
            <person name="Stajich J.E."/>
        </authorList>
    </citation>
    <scope>NUCLEOTIDE SEQUENCE</scope>
    <source>
        <strain evidence="1">JES_112</strain>
    </source>
</reference>
<keyword evidence="2" id="KW-1185">Reference proteome</keyword>
<comment type="caution">
    <text evidence="1">The sequence shown here is derived from an EMBL/GenBank/DDBJ whole genome shotgun (WGS) entry which is preliminary data.</text>
</comment>
<dbReference type="EMBL" id="JAPDRQ010000142">
    <property type="protein sequence ID" value="KAJ9653747.1"/>
    <property type="molecule type" value="Genomic_DNA"/>
</dbReference>
<evidence type="ECO:0000313" key="2">
    <source>
        <dbReference type="Proteomes" id="UP001172386"/>
    </source>
</evidence>
<proteinExistence type="predicted"/>
<dbReference type="Proteomes" id="UP001172386">
    <property type="component" value="Unassembled WGS sequence"/>
</dbReference>
<protein>
    <submittedName>
        <fullName evidence="1">Uncharacterized protein</fullName>
    </submittedName>
</protein>
<organism evidence="1 2">
    <name type="scientific">Neophaeococcomyces mojaviensis</name>
    <dbReference type="NCBI Taxonomy" id="3383035"/>
    <lineage>
        <taxon>Eukaryota</taxon>
        <taxon>Fungi</taxon>
        <taxon>Dikarya</taxon>
        <taxon>Ascomycota</taxon>
        <taxon>Pezizomycotina</taxon>
        <taxon>Eurotiomycetes</taxon>
        <taxon>Chaetothyriomycetidae</taxon>
        <taxon>Chaetothyriales</taxon>
        <taxon>Chaetothyriales incertae sedis</taxon>
        <taxon>Neophaeococcomyces</taxon>
    </lineage>
</organism>
<accession>A0ACC3A0Z2</accession>
<evidence type="ECO:0000313" key="1">
    <source>
        <dbReference type="EMBL" id="KAJ9653747.1"/>
    </source>
</evidence>
<sequence>MSPPGTVNDDKPEPFPSLSPVVSSNEGAGQRAQNAAVNDRPASAVDATTSSAGRTRRTRGSSLLSSIVNSAPPLGMWQAVGEGTSKIPTLPEIKNGSYSTEGWSHEGQLENRHHNPHDIHMRRLTRSTASSMRTSGSKSTRATITSAQGFDSRHLAVAEEGTSASGKQNGVEDFKPPHRTDTAPAALGMHHTTSATKPSSPVITPTNLLSSSHTAAGPDESGTYPNGYRFPRKHTWTQSFAIASAAFGKFFITPTGFLITLYGLNVVAWGAMIFFVLIPGATPAMCPYPYNKAGGISCDDKYSPRSKWIEYDSQILNALFCVTGFGLLPWRLRDFYYLYRWRICKDHNGHRKLAGIYKGWYRLPGSDQLSEDLGPPPAPEKEKKMKNRKEVEVADEALPAYTDEDLATLSANPAVPLPVWKMPEPPLTGVRSAPTKSWNLDIVIWMYILNSAFQVCLAGFMWGMTRFNRPSWATALFIVLGFLTGIAAGLVVFKEGKKVKAAEGIPVKDYDVVENVEEFQERRVREEKKQQRRDKKSNRHAEKSDGADVAQRIVTRERDVAVK</sequence>
<gene>
    <name evidence="1" type="ORF">H2198_007094</name>
</gene>